<evidence type="ECO:0000313" key="7">
    <source>
        <dbReference type="EMBL" id="KAJ8598306.1"/>
    </source>
</evidence>
<evidence type="ECO:0000256" key="3">
    <source>
        <dbReference type="ARBA" id="ARBA00022692"/>
    </source>
</evidence>
<keyword evidence="4 6" id="KW-1133">Transmembrane helix</keyword>
<dbReference type="PANTHER" id="PTHR11266">
    <property type="entry name" value="PEROXISOMAL MEMBRANE PROTEIN 2, PXMP2 MPV17"/>
    <property type="match status" value="1"/>
</dbReference>
<proteinExistence type="inferred from homology"/>
<evidence type="ECO:0000256" key="2">
    <source>
        <dbReference type="ARBA" id="ARBA00006824"/>
    </source>
</evidence>
<dbReference type="Proteomes" id="UP001230188">
    <property type="component" value="Unassembled WGS sequence"/>
</dbReference>
<evidence type="ECO:0000256" key="1">
    <source>
        <dbReference type="ARBA" id="ARBA00004141"/>
    </source>
</evidence>
<dbReference type="GO" id="GO:0016020">
    <property type="term" value="C:membrane"/>
    <property type="evidence" value="ECO:0007669"/>
    <property type="project" value="UniProtKB-SubCell"/>
</dbReference>
<feature type="transmembrane region" description="Helical" evidence="6">
    <location>
        <begin position="178"/>
        <end position="200"/>
    </location>
</feature>
<accession>A0AAD7XH93</accession>
<dbReference type="AlphaFoldDB" id="A0AAD7XH93"/>
<comment type="subcellular location">
    <subcellularLocation>
        <location evidence="1">Membrane</location>
        <topology evidence="1">Multi-pass membrane protein</topology>
    </subcellularLocation>
</comment>
<comment type="caution">
    <text evidence="7">The sequence shown here is derived from an EMBL/GenBank/DDBJ whole genome shotgun (WGS) entry which is preliminary data.</text>
</comment>
<keyword evidence="3 6" id="KW-0812">Transmembrane</keyword>
<comment type="similarity">
    <text evidence="2 6">Belongs to the peroxisomal membrane protein PXMP2/4 family.</text>
</comment>
<evidence type="ECO:0000313" key="8">
    <source>
        <dbReference type="Proteomes" id="UP001230188"/>
    </source>
</evidence>
<evidence type="ECO:0000256" key="5">
    <source>
        <dbReference type="ARBA" id="ARBA00023136"/>
    </source>
</evidence>
<keyword evidence="5 6" id="KW-0472">Membrane</keyword>
<dbReference type="GO" id="GO:0005737">
    <property type="term" value="C:cytoplasm"/>
    <property type="evidence" value="ECO:0007669"/>
    <property type="project" value="TreeGrafter"/>
</dbReference>
<evidence type="ECO:0000256" key="4">
    <source>
        <dbReference type="ARBA" id="ARBA00022989"/>
    </source>
</evidence>
<dbReference type="Pfam" id="PF04117">
    <property type="entry name" value="Mpv17_PMP22"/>
    <property type="match status" value="1"/>
</dbReference>
<evidence type="ECO:0000256" key="6">
    <source>
        <dbReference type="RuleBase" id="RU363053"/>
    </source>
</evidence>
<gene>
    <name evidence="7" type="ORF">CTAYLR_007548</name>
</gene>
<dbReference type="PANTHER" id="PTHR11266:SF17">
    <property type="entry name" value="PROTEIN MPV17"/>
    <property type="match status" value="1"/>
</dbReference>
<sequence length="241" mass="26938">MIILTVGSSRALVVTTRPRLKRRRCTQFAAAKGGSTRWRALRWYDDCLARAPIRTKMASSGLVSAVGDGLAQLISSTPPDLKRTAAWTLCGALYFAPFLHFWYNMLARLERHVQERYGASKTVTVLGQLVLNQTVGAATINFFFCFVFQFVFLALDFDHTLAPGVAVARAVDTVRRTFLSIMLANWLVWPLPSLVNLVFVPLQYRVLFNNGVALVWKCILSLITARHHHHHHVGISSPSSS</sequence>
<keyword evidence="8" id="KW-1185">Reference proteome</keyword>
<organism evidence="7 8">
    <name type="scientific">Chrysophaeum taylorii</name>
    <dbReference type="NCBI Taxonomy" id="2483200"/>
    <lineage>
        <taxon>Eukaryota</taxon>
        <taxon>Sar</taxon>
        <taxon>Stramenopiles</taxon>
        <taxon>Ochrophyta</taxon>
        <taxon>Pelagophyceae</taxon>
        <taxon>Pelagomonadales</taxon>
        <taxon>Pelagomonadaceae</taxon>
        <taxon>Chrysophaeum</taxon>
    </lineage>
</organism>
<feature type="transmembrane region" description="Helical" evidence="6">
    <location>
        <begin position="206"/>
        <end position="225"/>
    </location>
</feature>
<dbReference type="InterPro" id="IPR007248">
    <property type="entry name" value="Mpv17_PMP22"/>
</dbReference>
<protein>
    <submittedName>
        <fullName evidence="7">Uncharacterized protein</fullName>
    </submittedName>
</protein>
<reference evidence="7" key="1">
    <citation type="submission" date="2023-01" db="EMBL/GenBank/DDBJ databases">
        <title>Metagenome sequencing of chrysophaentin producing Chrysophaeum taylorii.</title>
        <authorList>
            <person name="Davison J."/>
            <person name="Bewley C."/>
        </authorList>
    </citation>
    <scope>NUCLEOTIDE SEQUENCE</scope>
    <source>
        <strain evidence="7">NIES-1699</strain>
    </source>
</reference>
<name>A0AAD7XH93_9STRA</name>
<feature type="transmembrane region" description="Helical" evidence="6">
    <location>
        <begin position="84"/>
        <end position="103"/>
    </location>
</feature>
<feature type="transmembrane region" description="Helical" evidence="6">
    <location>
        <begin position="135"/>
        <end position="157"/>
    </location>
</feature>
<dbReference type="EMBL" id="JAQMWT010000677">
    <property type="protein sequence ID" value="KAJ8598306.1"/>
    <property type="molecule type" value="Genomic_DNA"/>
</dbReference>